<dbReference type="Gene3D" id="3.30.40.10">
    <property type="entry name" value="Zinc/RING finger domain, C3HC4 (zinc finger)"/>
    <property type="match status" value="1"/>
</dbReference>
<dbReference type="InterPro" id="IPR001841">
    <property type="entry name" value="Znf_RING"/>
</dbReference>
<dbReference type="Proteomes" id="UP001603857">
    <property type="component" value="Unassembled WGS sequence"/>
</dbReference>
<reference evidence="4 5" key="1">
    <citation type="submission" date="2024-08" db="EMBL/GenBank/DDBJ databases">
        <title>Insights into the chromosomal genome structure of Flemingia macrophylla.</title>
        <authorList>
            <person name="Ding Y."/>
            <person name="Zhao Y."/>
            <person name="Bi W."/>
            <person name="Wu M."/>
            <person name="Zhao G."/>
            <person name="Gong Y."/>
            <person name="Li W."/>
            <person name="Zhang P."/>
        </authorList>
    </citation>
    <scope>NUCLEOTIDE SEQUENCE [LARGE SCALE GENOMIC DNA]</scope>
    <source>
        <strain evidence="4">DYQJB</strain>
        <tissue evidence="4">Leaf</tissue>
    </source>
</reference>
<dbReference type="Pfam" id="PF13639">
    <property type="entry name" value="zf-RING_2"/>
    <property type="match status" value="1"/>
</dbReference>
<gene>
    <name evidence="4" type="ORF">Fmac_028045</name>
</gene>
<keyword evidence="2" id="KW-1133">Transmembrane helix</keyword>
<keyword evidence="2" id="KW-0472">Membrane</keyword>
<name>A0ABD1LJG0_9FABA</name>
<dbReference type="SUPFAM" id="SSF57850">
    <property type="entry name" value="RING/U-box"/>
    <property type="match status" value="1"/>
</dbReference>
<evidence type="ECO:0000256" key="1">
    <source>
        <dbReference type="PROSITE-ProRule" id="PRU00175"/>
    </source>
</evidence>
<keyword evidence="5" id="KW-1185">Reference proteome</keyword>
<evidence type="ECO:0000259" key="3">
    <source>
        <dbReference type="PROSITE" id="PS50089"/>
    </source>
</evidence>
<dbReference type="AlphaFoldDB" id="A0ABD1LJG0"/>
<keyword evidence="1" id="KW-0862">Zinc</keyword>
<accession>A0ABD1LJG0</accession>
<evidence type="ECO:0000313" key="4">
    <source>
        <dbReference type="EMBL" id="KAL2323666.1"/>
    </source>
</evidence>
<dbReference type="GO" id="GO:0008270">
    <property type="term" value="F:zinc ion binding"/>
    <property type="evidence" value="ECO:0007669"/>
    <property type="project" value="UniProtKB-KW"/>
</dbReference>
<organism evidence="4 5">
    <name type="scientific">Flemingia macrophylla</name>
    <dbReference type="NCBI Taxonomy" id="520843"/>
    <lineage>
        <taxon>Eukaryota</taxon>
        <taxon>Viridiplantae</taxon>
        <taxon>Streptophyta</taxon>
        <taxon>Embryophyta</taxon>
        <taxon>Tracheophyta</taxon>
        <taxon>Spermatophyta</taxon>
        <taxon>Magnoliopsida</taxon>
        <taxon>eudicotyledons</taxon>
        <taxon>Gunneridae</taxon>
        <taxon>Pentapetalae</taxon>
        <taxon>rosids</taxon>
        <taxon>fabids</taxon>
        <taxon>Fabales</taxon>
        <taxon>Fabaceae</taxon>
        <taxon>Papilionoideae</taxon>
        <taxon>50 kb inversion clade</taxon>
        <taxon>NPAAA clade</taxon>
        <taxon>indigoferoid/millettioid clade</taxon>
        <taxon>Phaseoleae</taxon>
        <taxon>Flemingia</taxon>
    </lineage>
</organism>
<dbReference type="PROSITE" id="PS50089">
    <property type="entry name" value="ZF_RING_2"/>
    <property type="match status" value="1"/>
</dbReference>
<comment type="caution">
    <text evidence="4">The sequence shown here is derived from an EMBL/GenBank/DDBJ whole genome shotgun (WGS) entry which is preliminary data.</text>
</comment>
<protein>
    <recommendedName>
        <fullName evidence="3">RING-type domain-containing protein</fullName>
    </recommendedName>
</protein>
<dbReference type="SMART" id="SM00184">
    <property type="entry name" value="RING"/>
    <property type="match status" value="1"/>
</dbReference>
<sequence>MDLSDSGAKYASSGKLMFACTIVLFFILIVGIFLHSCRHKFFHRQRQRQRRGLIQTDSTVTLNKGLRPSLLKFLPTFTYSSTNHRHLPSCAVCLSELSNGEQGRILPHCNHAFHSHCIDAWLRTHSNCPLCRTLVQRLLTEPGQTGFSAFPAPMGCPRKPLQLLDLESASALGPMLPSESSIYQTF</sequence>
<proteinExistence type="predicted"/>
<evidence type="ECO:0000256" key="2">
    <source>
        <dbReference type="SAM" id="Phobius"/>
    </source>
</evidence>
<dbReference type="PANTHER" id="PTHR45676">
    <property type="entry name" value="RING-H2 FINGER PROTEIN ATL51-RELATED"/>
    <property type="match status" value="1"/>
</dbReference>
<keyword evidence="2" id="KW-0812">Transmembrane</keyword>
<feature type="transmembrane region" description="Helical" evidence="2">
    <location>
        <begin position="16"/>
        <end position="37"/>
    </location>
</feature>
<dbReference type="CDD" id="cd16461">
    <property type="entry name" value="RING-H2_EL5-like"/>
    <property type="match status" value="1"/>
</dbReference>
<keyword evidence="1" id="KW-0479">Metal-binding</keyword>
<feature type="domain" description="RING-type" evidence="3">
    <location>
        <begin position="90"/>
        <end position="132"/>
    </location>
</feature>
<dbReference type="EMBL" id="JBGMDY010000009">
    <property type="protein sequence ID" value="KAL2323666.1"/>
    <property type="molecule type" value="Genomic_DNA"/>
</dbReference>
<evidence type="ECO:0000313" key="5">
    <source>
        <dbReference type="Proteomes" id="UP001603857"/>
    </source>
</evidence>
<dbReference type="PANTHER" id="PTHR45676:SF98">
    <property type="entry name" value="RING-TYPE E3 UBIQUITIN TRANSFERASE"/>
    <property type="match status" value="1"/>
</dbReference>
<keyword evidence="1" id="KW-0863">Zinc-finger</keyword>
<dbReference type="InterPro" id="IPR013083">
    <property type="entry name" value="Znf_RING/FYVE/PHD"/>
</dbReference>